<evidence type="ECO:0000313" key="5">
    <source>
        <dbReference type="EMBL" id="MBE9192583.1"/>
    </source>
</evidence>
<dbReference type="Gene3D" id="2.60.120.480">
    <property type="entry name" value="Ureidoglycolate hydrolase"/>
    <property type="match status" value="1"/>
</dbReference>
<organism evidence="5 6">
    <name type="scientific">Gloeocapsopsis crepidinum LEGE 06123</name>
    <dbReference type="NCBI Taxonomy" id="588587"/>
    <lineage>
        <taxon>Bacteria</taxon>
        <taxon>Bacillati</taxon>
        <taxon>Cyanobacteriota</taxon>
        <taxon>Cyanophyceae</taxon>
        <taxon>Oscillatoriophycideae</taxon>
        <taxon>Chroococcales</taxon>
        <taxon>Chroococcaceae</taxon>
        <taxon>Gloeocapsopsis</taxon>
    </lineage>
</organism>
<dbReference type="PANTHER" id="PTHR35721">
    <property type="entry name" value="UREIDOGLYCOLATE HYDROLASE"/>
    <property type="match status" value="1"/>
</dbReference>
<evidence type="ECO:0000256" key="1">
    <source>
        <dbReference type="ARBA" id="ARBA00011738"/>
    </source>
</evidence>
<evidence type="ECO:0000313" key="6">
    <source>
        <dbReference type="Proteomes" id="UP000651156"/>
    </source>
</evidence>
<dbReference type="Pfam" id="PF04115">
    <property type="entry name" value="Ureidogly_lyase"/>
    <property type="match status" value="1"/>
</dbReference>
<keyword evidence="3 5" id="KW-0456">Lyase</keyword>
<evidence type="ECO:0000256" key="4">
    <source>
        <dbReference type="ARBA" id="ARBA00047684"/>
    </source>
</evidence>
<gene>
    <name evidence="5" type="ORF">IQ230_19960</name>
</gene>
<comment type="catalytic activity">
    <reaction evidence="4">
        <text>(S)-ureidoglycolate = urea + glyoxylate</text>
        <dbReference type="Rhea" id="RHEA:11304"/>
        <dbReference type="ChEBI" id="CHEBI:16199"/>
        <dbReference type="ChEBI" id="CHEBI:36655"/>
        <dbReference type="ChEBI" id="CHEBI:57296"/>
        <dbReference type="EC" id="4.3.2.3"/>
    </reaction>
</comment>
<dbReference type="SUPFAM" id="SSF51182">
    <property type="entry name" value="RmlC-like cupins"/>
    <property type="match status" value="1"/>
</dbReference>
<evidence type="ECO:0000256" key="2">
    <source>
        <dbReference type="ARBA" id="ARBA00022631"/>
    </source>
</evidence>
<reference evidence="5 6" key="1">
    <citation type="submission" date="2020-10" db="EMBL/GenBank/DDBJ databases">
        <authorList>
            <person name="Castelo-Branco R."/>
            <person name="Eusebio N."/>
            <person name="Adriana R."/>
            <person name="Vieira A."/>
            <person name="Brugerolle De Fraissinette N."/>
            <person name="Rezende De Castro R."/>
            <person name="Schneider M.P."/>
            <person name="Vasconcelos V."/>
            <person name="Leao P.N."/>
        </authorList>
    </citation>
    <scope>NUCLEOTIDE SEQUENCE [LARGE SCALE GENOMIC DNA]</scope>
    <source>
        <strain evidence="5 6">LEGE 06123</strain>
    </source>
</reference>
<sequence length="162" mass="18445">MAPAMLNRLTAQLVTPTNFQSYGQVISARSDGKAYDSTDAQLVLHNGLPRFYIMRLQQRGRKFHTITRHLQCTQCLGSLAGKEWLLAVAPPCDSAQPDLDKVAAFRVPGDRFIKLEIGTWHAGPYFDHDFVDFYNLELSDTNINDHDTYNFLQQANLEWEIV</sequence>
<dbReference type="EMBL" id="JADEWN010000059">
    <property type="protein sequence ID" value="MBE9192583.1"/>
    <property type="molecule type" value="Genomic_DNA"/>
</dbReference>
<dbReference type="InterPro" id="IPR011051">
    <property type="entry name" value="RmlC_Cupin_sf"/>
</dbReference>
<comment type="subunit">
    <text evidence="1">Homodimer.</text>
</comment>
<evidence type="ECO:0000256" key="3">
    <source>
        <dbReference type="ARBA" id="ARBA00023239"/>
    </source>
</evidence>
<accession>A0ABR9UX45</accession>
<protein>
    <submittedName>
        <fullName evidence="5">Ureidoglycolate lyase</fullName>
    </submittedName>
</protein>
<comment type="caution">
    <text evidence="5">The sequence shown here is derived from an EMBL/GenBank/DDBJ whole genome shotgun (WGS) entry which is preliminary data.</text>
</comment>
<dbReference type="GO" id="GO:0016829">
    <property type="term" value="F:lyase activity"/>
    <property type="evidence" value="ECO:0007669"/>
    <property type="project" value="UniProtKB-KW"/>
</dbReference>
<dbReference type="PANTHER" id="PTHR35721:SF1">
    <property type="entry name" value="UREIDOGLYCOLATE HYDROLASE"/>
    <property type="match status" value="1"/>
</dbReference>
<dbReference type="InterPro" id="IPR024060">
    <property type="entry name" value="Ureidoglycolate_lyase_dom_sf"/>
</dbReference>
<keyword evidence="2" id="KW-0659">Purine metabolism</keyword>
<dbReference type="Proteomes" id="UP000651156">
    <property type="component" value="Unassembled WGS sequence"/>
</dbReference>
<dbReference type="InterPro" id="IPR007247">
    <property type="entry name" value="Ureidogly_lyase"/>
</dbReference>
<name>A0ABR9UX45_9CHRO</name>
<dbReference type="RefSeq" id="WP_193934003.1">
    <property type="nucleotide sequence ID" value="NZ_CAWPMZ010000095.1"/>
</dbReference>
<keyword evidence="6" id="KW-1185">Reference proteome</keyword>
<proteinExistence type="predicted"/>